<dbReference type="Proteomes" id="UP000274920">
    <property type="component" value="Unassembled WGS sequence"/>
</dbReference>
<reference evidence="1" key="1">
    <citation type="submission" date="2018-10" db="EMBL/GenBank/DDBJ databases">
        <title>Schaedlerella arabinophila gen. nov. sp. nov., isolated from the mouse intestinal tract and comparative analysis with the genome of the closely related altered Schaedler flora strain ASF502.</title>
        <authorList>
            <person name="Miyake S."/>
            <person name="Soh M."/>
            <person name="Seedorf H."/>
        </authorList>
    </citation>
    <scope>NUCLEOTIDE SEQUENCE [LARGE SCALE GENOMIC DNA]</scope>
    <source>
        <strain evidence="1">DSM 106076</strain>
    </source>
</reference>
<sequence length="60" mass="7172">MSALAQYLEANREKAYSFATENTKYNKQGRPVISENDEWMDESEWDDVFEILKKQKHTEK</sequence>
<comment type="caution">
    <text evidence="1">The sequence shown here is derived from an EMBL/GenBank/DDBJ whole genome shotgun (WGS) entry which is preliminary data.</text>
</comment>
<evidence type="ECO:0000313" key="2">
    <source>
        <dbReference type="Proteomes" id="UP000274920"/>
    </source>
</evidence>
<protein>
    <submittedName>
        <fullName evidence="1">Uncharacterized protein</fullName>
    </submittedName>
</protein>
<gene>
    <name evidence="1" type="ORF">EBB54_28260</name>
</gene>
<keyword evidence="2" id="KW-1185">Reference proteome</keyword>
<dbReference type="EMBL" id="RHJS01000002">
    <property type="protein sequence ID" value="RRK34797.1"/>
    <property type="molecule type" value="Genomic_DNA"/>
</dbReference>
<dbReference type="AlphaFoldDB" id="A0A426DPN8"/>
<proteinExistence type="predicted"/>
<evidence type="ECO:0000313" key="1">
    <source>
        <dbReference type="EMBL" id="RRK34797.1"/>
    </source>
</evidence>
<organism evidence="1 2">
    <name type="scientific">Schaedlerella arabinosiphila</name>
    <dbReference type="NCBI Taxonomy" id="2044587"/>
    <lineage>
        <taxon>Bacteria</taxon>
        <taxon>Bacillati</taxon>
        <taxon>Bacillota</taxon>
        <taxon>Clostridia</taxon>
        <taxon>Lachnospirales</taxon>
        <taxon>Lachnospiraceae</taxon>
        <taxon>Schaedlerella</taxon>
    </lineage>
</organism>
<name>A0A426DPN8_9FIRM</name>
<dbReference type="RefSeq" id="WP_125129952.1">
    <property type="nucleotide sequence ID" value="NZ_RHJS01000002.1"/>
</dbReference>
<accession>A0A426DPN8</accession>